<sequence length="252" mass="29340">MLLRTGISKYLQDINEFRKVSGWLFGCLGCPFTGLLYTCNIHNDETSLCIYWLSPKYFQFFDEERFSGRHNIDDNSYRPVGIHFKSPIREQFSKRMNDIIEECTAQASVLERLSSLAQHITWGLVSLQVSAGCLNDATVIFGHMCLWHCLGLFQQYSEEYLEESWLLRILNEKFKKHVEEHEECTICVHEDQKEHKLRKRDNPEYCYVNLTGLMSMGIPWAVVILARLTPPIGCFCRCQYLSVLASIWSTNT</sequence>
<gene>
    <name evidence="1" type="ORF">FMOSSE_LOCUS6492</name>
</gene>
<name>A0A9N9B537_FUNMO</name>
<dbReference type="AlphaFoldDB" id="A0A9N9B537"/>
<comment type="caution">
    <text evidence="1">The sequence shown here is derived from an EMBL/GenBank/DDBJ whole genome shotgun (WGS) entry which is preliminary data.</text>
</comment>
<evidence type="ECO:0000313" key="1">
    <source>
        <dbReference type="EMBL" id="CAG8551499.1"/>
    </source>
</evidence>
<proteinExistence type="predicted"/>
<dbReference type="EMBL" id="CAJVPP010001372">
    <property type="protein sequence ID" value="CAG8551499.1"/>
    <property type="molecule type" value="Genomic_DNA"/>
</dbReference>
<keyword evidence="2" id="KW-1185">Reference proteome</keyword>
<evidence type="ECO:0000313" key="2">
    <source>
        <dbReference type="Proteomes" id="UP000789375"/>
    </source>
</evidence>
<protein>
    <submittedName>
        <fullName evidence="1">48_t:CDS:1</fullName>
    </submittedName>
</protein>
<accession>A0A9N9B537</accession>
<reference evidence="1" key="1">
    <citation type="submission" date="2021-06" db="EMBL/GenBank/DDBJ databases">
        <authorList>
            <person name="Kallberg Y."/>
            <person name="Tangrot J."/>
            <person name="Rosling A."/>
        </authorList>
    </citation>
    <scope>NUCLEOTIDE SEQUENCE</scope>
    <source>
        <strain evidence="1">87-6 pot B 2015</strain>
    </source>
</reference>
<organism evidence="1 2">
    <name type="scientific">Funneliformis mosseae</name>
    <name type="common">Endomycorrhizal fungus</name>
    <name type="synonym">Glomus mosseae</name>
    <dbReference type="NCBI Taxonomy" id="27381"/>
    <lineage>
        <taxon>Eukaryota</taxon>
        <taxon>Fungi</taxon>
        <taxon>Fungi incertae sedis</taxon>
        <taxon>Mucoromycota</taxon>
        <taxon>Glomeromycotina</taxon>
        <taxon>Glomeromycetes</taxon>
        <taxon>Glomerales</taxon>
        <taxon>Glomeraceae</taxon>
        <taxon>Funneliformis</taxon>
    </lineage>
</organism>
<dbReference type="Proteomes" id="UP000789375">
    <property type="component" value="Unassembled WGS sequence"/>
</dbReference>